<evidence type="ECO:0000313" key="5">
    <source>
        <dbReference type="Proteomes" id="UP000655994"/>
    </source>
</evidence>
<feature type="chain" id="PRO_5034303360" description="DUF3828 domain-containing protein" evidence="1">
    <location>
        <begin position="19"/>
        <end position="147"/>
    </location>
</feature>
<evidence type="ECO:0000313" key="3">
    <source>
        <dbReference type="EMBL" id="MBJ7316614.1"/>
    </source>
</evidence>
<keyword evidence="1" id="KW-0732">Signal</keyword>
<protein>
    <recommendedName>
        <fullName evidence="6">DUF3828 domain-containing protein</fullName>
    </recommendedName>
</protein>
<keyword evidence="5" id="KW-1185">Reference proteome</keyword>
<comment type="caution">
    <text evidence="3">The sequence shown here is derived from an EMBL/GenBank/DDBJ whole genome shotgun (WGS) entry which is preliminary data.</text>
</comment>
<feature type="signal peptide" evidence="1">
    <location>
        <begin position="1"/>
        <end position="18"/>
    </location>
</feature>
<dbReference type="EMBL" id="JAEMOP010000009">
    <property type="protein sequence ID" value="MBJ7316614.1"/>
    <property type="molecule type" value="Genomic_DNA"/>
</dbReference>
<evidence type="ECO:0000256" key="1">
    <source>
        <dbReference type="SAM" id="SignalP"/>
    </source>
</evidence>
<dbReference type="Proteomes" id="UP000655994">
    <property type="component" value="Unassembled WGS sequence"/>
</dbReference>
<dbReference type="RefSeq" id="WP_199493754.1">
    <property type="nucleotide sequence ID" value="NZ_JAEMOO010000031.1"/>
</dbReference>
<dbReference type="PROSITE" id="PS51257">
    <property type="entry name" value="PROKAR_LIPOPROTEIN"/>
    <property type="match status" value="1"/>
</dbReference>
<gene>
    <name evidence="2" type="ORF">JHC10_02860</name>
    <name evidence="3" type="ORF">JHC11_11525</name>
</gene>
<dbReference type="AlphaFoldDB" id="A0A8I1G6D2"/>
<dbReference type="EMBL" id="JAEMOS010000008">
    <property type="protein sequence ID" value="MBJ7265880.1"/>
    <property type="molecule type" value="Genomic_DNA"/>
</dbReference>
<evidence type="ECO:0008006" key="6">
    <source>
        <dbReference type="Google" id="ProtNLM"/>
    </source>
</evidence>
<accession>A0A8I1G6D2</accession>
<evidence type="ECO:0000313" key="4">
    <source>
        <dbReference type="Proteomes" id="UP000621390"/>
    </source>
</evidence>
<organism evidence="3 4">
    <name type="scientific">Idiomarina abyssalis</name>
    <dbReference type="NCBI Taxonomy" id="86102"/>
    <lineage>
        <taxon>Bacteria</taxon>
        <taxon>Pseudomonadati</taxon>
        <taxon>Pseudomonadota</taxon>
        <taxon>Gammaproteobacteria</taxon>
        <taxon>Alteromonadales</taxon>
        <taxon>Idiomarinaceae</taxon>
        <taxon>Idiomarina</taxon>
    </lineage>
</organism>
<proteinExistence type="predicted"/>
<reference evidence="3 5" key="1">
    <citation type="submission" date="2020-09" db="EMBL/GenBank/DDBJ databases">
        <title>Draft Genomes of Bacterial Isolates from North Pond Shallow Sediments.</title>
        <authorList>
            <person name="Kiel Reese B."/>
            <person name="Mullis M."/>
            <person name="Weisend R.E."/>
        </authorList>
    </citation>
    <scope>NUCLEOTIDE SEQUENCE</scope>
    <source>
        <strain evidence="3">KJE-2</strain>
        <strain evidence="2 5">KJE-3</strain>
    </source>
</reference>
<sequence>MALLRVVFLALVVTVISACSGDEQPDDYTSAKPAEVISGFYKAVYEQEDLEQAKKLSSKRLADLITHYGAVSQVQRYVLGRYFDTVEIEVVSDSLTDYLNDSNELRATVIFEGTYEGDNIKDSRDVVLIQQDGSWVVDKILDARYRP</sequence>
<name>A0A8I1G6D2_9GAMM</name>
<dbReference type="Proteomes" id="UP000621390">
    <property type="component" value="Unassembled WGS sequence"/>
</dbReference>
<evidence type="ECO:0000313" key="2">
    <source>
        <dbReference type="EMBL" id="MBJ7265880.1"/>
    </source>
</evidence>